<organism evidence="1 2">
    <name type="scientific">Melghiribacillus thermohalophilus</name>
    <dbReference type="NCBI Taxonomy" id="1324956"/>
    <lineage>
        <taxon>Bacteria</taxon>
        <taxon>Bacillati</taxon>
        <taxon>Bacillota</taxon>
        <taxon>Bacilli</taxon>
        <taxon>Bacillales</taxon>
        <taxon>Bacillaceae</taxon>
        <taxon>Melghiribacillus</taxon>
    </lineage>
</organism>
<protein>
    <submittedName>
        <fullName evidence="1">YqzE-like protein</fullName>
    </submittedName>
</protein>
<reference evidence="1 2" key="1">
    <citation type="submission" date="2019-03" db="EMBL/GenBank/DDBJ databases">
        <title>Genomic Encyclopedia of Type Strains, Phase IV (KMG-IV): sequencing the most valuable type-strain genomes for metagenomic binning, comparative biology and taxonomic classification.</title>
        <authorList>
            <person name="Goeker M."/>
        </authorList>
    </citation>
    <scope>NUCLEOTIDE SEQUENCE [LARGE SCALE GENOMIC DNA]</scope>
    <source>
        <strain evidence="1 2">DSM 25894</strain>
    </source>
</reference>
<proteinExistence type="predicted"/>
<accession>A0A4R3NDF8</accession>
<dbReference type="Proteomes" id="UP000294650">
    <property type="component" value="Unassembled WGS sequence"/>
</dbReference>
<gene>
    <name evidence="1" type="ORF">EDD68_101309</name>
</gene>
<comment type="caution">
    <text evidence="1">The sequence shown here is derived from an EMBL/GenBank/DDBJ whole genome shotgun (WGS) entry which is preliminary data.</text>
</comment>
<sequence length="69" mass="8441">MSGNDLVKMMTQELLKYMHTPKVERKRKKELKKAQKEARAIRYFGLIPFALKMFFDTKKRRMSVYRDKR</sequence>
<dbReference type="RefSeq" id="WP_132370407.1">
    <property type="nucleotide sequence ID" value="NZ_SMAN01000001.1"/>
</dbReference>
<evidence type="ECO:0000313" key="1">
    <source>
        <dbReference type="EMBL" id="TCT26950.1"/>
    </source>
</evidence>
<dbReference type="Pfam" id="PF14038">
    <property type="entry name" value="YqzE"/>
    <property type="match status" value="1"/>
</dbReference>
<dbReference type="InterPro" id="IPR025622">
    <property type="entry name" value="YqzE"/>
</dbReference>
<evidence type="ECO:0000313" key="2">
    <source>
        <dbReference type="Proteomes" id="UP000294650"/>
    </source>
</evidence>
<name>A0A4R3NDF8_9BACI</name>
<keyword evidence="2" id="KW-1185">Reference proteome</keyword>
<dbReference type="EMBL" id="SMAN01000001">
    <property type="protein sequence ID" value="TCT26950.1"/>
    <property type="molecule type" value="Genomic_DNA"/>
</dbReference>
<dbReference type="AlphaFoldDB" id="A0A4R3NDF8"/>